<dbReference type="Pfam" id="PF02597">
    <property type="entry name" value="ThiS"/>
    <property type="match status" value="1"/>
</dbReference>
<dbReference type="InterPro" id="IPR052045">
    <property type="entry name" value="Sulfur_Carrier/Prot_Modifier"/>
</dbReference>
<dbReference type="RefSeq" id="WP_165265707.1">
    <property type="nucleotide sequence ID" value="NZ_JAALLS010000002.1"/>
</dbReference>
<organism evidence="1 2">
    <name type="scientific">Fodinibius halophilus</name>
    <dbReference type="NCBI Taxonomy" id="1736908"/>
    <lineage>
        <taxon>Bacteria</taxon>
        <taxon>Pseudomonadati</taxon>
        <taxon>Balneolota</taxon>
        <taxon>Balneolia</taxon>
        <taxon>Balneolales</taxon>
        <taxon>Balneolaceae</taxon>
        <taxon>Fodinibius</taxon>
    </lineage>
</organism>
<accession>A0A6M1STC8</accession>
<dbReference type="InterPro" id="IPR003749">
    <property type="entry name" value="ThiS/MoaD-like"/>
</dbReference>
<dbReference type="EMBL" id="JAALLS010000002">
    <property type="protein sequence ID" value="NGP87188.1"/>
    <property type="molecule type" value="Genomic_DNA"/>
</dbReference>
<sequence>MATLVIPTPLRKYTNQNRTFETSKSTLSDAIDDFVNEYPDVQENLLDEDGNVRSYIKLYIGNDEVNPQNNGGISLDENTEVSIVPAIAGGTPKI</sequence>
<evidence type="ECO:0000313" key="1">
    <source>
        <dbReference type="EMBL" id="NGP87188.1"/>
    </source>
</evidence>
<reference evidence="1 2" key="1">
    <citation type="submission" date="2020-02" db="EMBL/GenBank/DDBJ databases">
        <title>Aliifodinibius halophilus 2W32, complete genome.</title>
        <authorList>
            <person name="Li Y."/>
            <person name="Wu S."/>
        </authorList>
    </citation>
    <scope>NUCLEOTIDE SEQUENCE [LARGE SCALE GENOMIC DNA]</scope>
    <source>
        <strain evidence="1 2">2W32</strain>
    </source>
</reference>
<dbReference type="PANTHER" id="PTHR38031">
    <property type="entry name" value="SULFUR CARRIER PROTEIN SLR0821-RELATED"/>
    <property type="match status" value="1"/>
</dbReference>
<protein>
    <submittedName>
        <fullName evidence="1">MoaD/ThiS family protein</fullName>
    </submittedName>
</protein>
<evidence type="ECO:0000313" key="2">
    <source>
        <dbReference type="Proteomes" id="UP000479132"/>
    </source>
</evidence>
<name>A0A6M1STC8_9BACT</name>
<dbReference type="Proteomes" id="UP000479132">
    <property type="component" value="Unassembled WGS sequence"/>
</dbReference>
<dbReference type="InterPro" id="IPR012675">
    <property type="entry name" value="Beta-grasp_dom_sf"/>
</dbReference>
<gene>
    <name evidence="1" type="ORF">G3569_02380</name>
</gene>
<comment type="caution">
    <text evidence="1">The sequence shown here is derived from an EMBL/GenBank/DDBJ whole genome shotgun (WGS) entry which is preliminary data.</text>
</comment>
<dbReference type="SUPFAM" id="SSF54285">
    <property type="entry name" value="MoaD/ThiS"/>
    <property type="match status" value="1"/>
</dbReference>
<dbReference type="Gene3D" id="3.10.20.30">
    <property type="match status" value="1"/>
</dbReference>
<keyword evidence="2" id="KW-1185">Reference proteome</keyword>
<dbReference type="PANTHER" id="PTHR38031:SF1">
    <property type="entry name" value="SULFUR CARRIER PROTEIN CYSO"/>
    <property type="match status" value="1"/>
</dbReference>
<proteinExistence type="predicted"/>
<dbReference type="AlphaFoldDB" id="A0A6M1STC8"/>
<dbReference type="InterPro" id="IPR016155">
    <property type="entry name" value="Mopterin_synth/thiamin_S_b"/>
</dbReference>